<dbReference type="OrthoDB" id="635146at2"/>
<dbReference type="InterPro" id="IPR005135">
    <property type="entry name" value="Endo/exonuclease/phosphatase"/>
</dbReference>
<dbReference type="SUPFAM" id="SSF56219">
    <property type="entry name" value="DNase I-like"/>
    <property type="match status" value="1"/>
</dbReference>
<dbReference type="KEGG" id="arac:E0W69_017425"/>
<keyword evidence="3" id="KW-0472">Membrane</keyword>
<keyword evidence="6" id="KW-1185">Reference proteome</keyword>
<dbReference type="EMBL" id="CP044016">
    <property type="protein sequence ID" value="QES90356.1"/>
    <property type="molecule type" value="Genomic_DNA"/>
</dbReference>
<dbReference type="PANTHER" id="PTHR12121">
    <property type="entry name" value="CARBON CATABOLITE REPRESSOR PROTEIN 4"/>
    <property type="match status" value="1"/>
</dbReference>
<keyword evidence="3" id="KW-1133">Transmembrane helix</keyword>
<name>A0A5P2G3G1_9BACT</name>
<gene>
    <name evidence="5" type="ORF">E0W69_017425</name>
</gene>
<dbReference type="PANTHER" id="PTHR12121:SF45">
    <property type="entry name" value="NOCTURNIN"/>
    <property type="match status" value="1"/>
</dbReference>
<dbReference type="Pfam" id="PF03372">
    <property type="entry name" value="Exo_endo_phos"/>
    <property type="match status" value="1"/>
</dbReference>
<evidence type="ECO:0000256" key="2">
    <source>
        <dbReference type="ARBA" id="ARBA00022801"/>
    </source>
</evidence>
<feature type="transmembrane region" description="Helical" evidence="3">
    <location>
        <begin position="64"/>
        <end position="86"/>
    </location>
</feature>
<dbReference type="Proteomes" id="UP000292424">
    <property type="component" value="Chromosome"/>
</dbReference>
<evidence type="ECO:0000256" key="3">
    <source>
        <dbReference type="SAM" id="Phobius"/>
    </source>
</evidence>
<dbReference type="InterPro" id="IPR036691">
    <property type="entry name" value="Endo/exonu/phosph_ase_sf"/>
</dbReference>
<dbReference type="InterPro" id="IPR050410">
    <property type="entry name" value="CCR4/nocturin_mRNA_transcr"/>
</dbReference>
<reference evidence="5 6" key="1">
    <citation type="submission" date="2019-09" db="EMBL/GenBank/DDBJ databases">
        <title>Complete genome sequence of Arachidicoccus sp. B3-10 isolated from apple orchard soil.</title>
        <authorList>
            <person name="Kim H.S."/>
            <person name="Han K.-I."/>
            <person name="Suh M.K."/>
            <person name="Lee K.C."/>
            <person name="Eom M.K."/>
            <person name="Kim J.-S."/>
            <person name="Kang S.W."/>
            <person name="Sin Y."/>
            <person name="Lee J.-S."/>
        </authorList>
    </citation>
    <scope>NUCLEOTIDE SEQUENCE [LARGE SCALE GENOMIC DNA]</scope>
    <source>
        <strain evidence="5 6">B3-10</strain>
    </source>
</reference>
<sequence length="368" mass="42863">MIQFFKRFFGLFTYAYAAVYLLSCFSFCISPAKFSPIALLGLGFPYLFMGMLFFIVVNLYRNQWVALVLLIILLPGLYNFSHVFAFHPKSFQDQKEKGVLRVITWNVEAFGKHDLPQEENSEGILQTIRTYDPDVVCLEECPHHIKTYKAWENICKVMDSLGYKGSYQVSDSALWEGKMIDFNSGVGLFTKDSLFNKFTKRILDQNYHYQNYISGDIMYQHKPVRLKVGRLSSFNLYADTVHQDKSIYEITMDRKRMVQHQLRSIEKLHQEQIQIIRNDIDASPYPVVYCGDMNSVPTSYNYYLIRGKNLQDGFQKGGWGIGATFYNIVPTLRIDLCLSDYSFKVLQSKVIKVTYSDHYPLITDMIWK</sequence>
<feature type="domain" description="Endonuclease/exonuclease/phosphatase" evidence="4">
    <location>
        <begin position="103"/>
        <end position="358"/>
    </location>
</feature>
<evidence type="ECO:0000313" key="5">
    <source>
        <dbReference type="EMBL" id="QES90356.1"/>
    </source>
</evidence>
<keyword evidence="2" id="KW-0378">Hydrolase</keyword>
<keyword evidence="3" id="KW-0812">Transmembrane</keyword>
<evidence type="ECO:0000259" key="4">
    <source>
        <dbReference type="Pfam" id="PF03372"/>
    </source>
</evidence>
<dbReference type="AlphaFoldDB" id="A0A5P2G3G1"/>
<dbReference type="RefSeq" id="WP_131331338.1">
    <property type="nucleotide sequence ID" value="NZ_CP044016.1"/>
</dbReference>
<feature type="transmembrane region" description="Helical" evidence="3">
    <location>
        <begin position="12"/>
        <end position="32"/>
    </location>
</feature>
<evidence type="ECO:0000313" key="6">
    <source>
        <dbReference type="Proteomes" id="UP000292424"/>
    </source>
</evidence>
<accession>A0A5P2G3G1</accession>
<protein>
    <recommendedName>
        <fullName evidence="4">Endonuclease/exonuclease/phosphatase domain-containing protein</fullName>
    </recommendedName>
</protein>
<comment type="similarity">
    <text evidence="1">Belongs to the CCR4/nocturin family.</text>
</comment>
<organism evidence="5 6">
    <name type="scientific">Rhizosphaericola mali</name>
    <dbReference type="NCBI Taxonomy" id="2545455"/>
    <lineage>
        <taxon>Bacteria</taxon>
        <taxon>Pseudomonadati</taxon>
        <taxon>Bacteroidota</taxon>
        <taxon>Chitinophagia</taxon>
        <taxon>Chitinophagales</taxon>
        <taxon>Chitinophagaceae</taxon>
        <taxon>Rhizosphaericola</taxon>
    </lineage>
</organism>
<dbReference type="GO" id="GO:0006139">
    <property type="term" value="P:nucleobase-containing compound metabolic process"/>
    <property type="evidence" value="ECO:0007669"/>
    <property type="project" value="UniProtKB-ARBA"/>
</dbReference>
<evidence type="ECO:0000256" key="1">
    <source>
        <dbReference type="ARBA" id="ARBA00010774"/>
    </source>
</evidence>
<dbReference type="GO" id="GO:0000175">
    <property type="term" value="F:3'-5'-RNA exonuclease activity"/>
    <property type="evidence" value="ECO:0007669"/>
    <property type="project" value="TreeGrafter"/>
</dbReference>
<feature type="transmembrane region" description="Helical" evidence="3">
    <location>
        <begin position="38"/>
        <end position="57"/>
    </location>
</feature>
<proteinExistence type="inferred from homology"/>
<dbReference type="Gene3D" id="3.60.10.10">
    <property type="entry name" value="Endonuclease/exonuclease/phosphatase"/>
    <property type="match status" value="1"/>
</dbReference>